<reference evidence="1" key="1">
    <citation type="submission" date="2014-09" db="EMBL/GenBank/DDBJ databases">
        <authorList>
            <person name="Magalhaes I.L.F."/>
            <person name="Oliveira U."/>
            <person name="Santos F.R."/>
            <person name="Vidigal T.H.D.A."/>
            <person name="Brescovit A.D."/>
            <person name="Santos A.J."/>
        </authorList>
    </citation>
    <scope>NUCLEOTIDE SEQUENCE</scope>
    <source>
        <tissue evidence="1">Shoot tissue taken approximately 20 cm above the soil surface</tissue>
    </source>
</reference>
<sequence>MSSKCSTPSSTDSFWSTIAHNGDFALRTSDRMKRHPQAY</sequence>
<proteinExistence type="predicted"/>
<dbReference type="AlphaFoldDB" id="A0A0A9EHE7"/>
<organism evidence="1">
    <name type="scientific">Arundo donax</name>
    <name type="common">Giant reed</name>
    <name type="synonym">Donax arundinaceus</name>
    <dbReference type="NCBI Taxonomy" id="35708"/>
    <lineage>
        <taxon>Eukaryota</taxon>
        <taxon>Viridiplantae</taxon>
        <taxon>Streptophyta</taxon>
        <taxon>Embryophyta</taxon>
        <taxon>Tracheophyta</taxon>
        <taxon>Spermatophyta</taxon>
        <taxon>Magnoliopsida</taxon>
        <taxon>Liliopsida</taxon>
        <taxon>Poales</taxon>
        <taxon>Poaceae</taxon>
        <taxon>PACMAD clade</taxon>
        <taxon>Arundinoideae</taxon>
        <taxon>Arundineae</taxon>
        <taxon>Arundo</taxon>
    </lineage>
</organism>
<accession>A0A0A9EHE7</accession>
<reference evidence="1" key="2">
    <citation type="journal article" date="2015" name="Data Brief">
        <title>Shoot transcriptome of the giant reed, Arundo donax.</title>
        <authorList>
            <person name="Barrero R.A."/>
            <person name="Guerrero F.D."/>
            <person name="Moolhuijzen P."/>
            <person name="Goolsby J.A."/>
            <person name="Tidwell J."/>
            <person name="Bellgard S.E."/>
            <person name="Bellgard M.I."/>
        </authorList>
    </citation>
    <scope>NUCLEOTIDE SEQUENCE</scope>
    <source>
        <tissue evidence="1">Shoot tissue taken approximately 20 cm above the soil surface</tissue>
    </source>
</reference>
<protein>
    <submittedName>
        <fullName evidence="1">Uncharacterized protein</fullName>
    </submittedName>
</protein>
<name>A0A0A9EHE7_ARUDO</name>
<dbReference type="EMBL" id="GBRH01197766">
    <property type="protein sequence ID" value="JAE00130.1"/>
    <property type="molecule type" value="Transcribed_RNA"/>
</dbReference>
<evidence type="ECO:0000313" key="1">
    <source>
        <dbReference type="EMBL" id="JAE00130.1"/>
    </source>
</evidence>